<reference evidence="7 8" key="1">
    <citation type="submission" date="2017-05" db="EMBL/GenBank/DDBJ databases">
        <title>Vagococcus spp. assemblies.</title>
        <authorList>
            <person name="Gulvik C.A."/>
        </authorList>
    </citation>
    <scope>NUCLEOTIDE SEQUENCE [LARGE SCALE GENOMIC DNA]</scope>
    <source>
        <strain evidence="7 8">SS1994</strain>
    </source>
</reference>
<sequence>MIWLVFNSEVPGERDERNMSEQMRQQEENYLKLTYQQLLHTQQTLSRWLEETKHSGQSMMSKITEDIKLNVDGISDKLDSFSQIEMKNREIDQYNIKIRNGEVTLDKVERLLEKPYFGKIKVDFLDEEEPESFYIGMHGFSDENNDNLIYDWRSPIAELFYNNELGPSSYQVRGNTIETSIEERRQFVIEKDKLLTYFDTMVSIQDDVLLEALAKDDTKKMRDITATIQKEQNVIIRDTNTPYMLVNGVAGSGKTSAIMQRIAYLLYNLQDSITSDDVLILSPNKAFIQYVSDVLPSLGEKNPRNMTLLQFAQSYMGRQIESEETYFKRISKELISKETTCLRDDQFIHYIKDNVYREFKQDHLFKDIMYRDKAIISKEQIRQLFDETPQNSPHVDRIQGVKQRLLSEWNQRLIQQSRTKKIHDQVISLTEDQQEKYFGHLIQDDSEKSLTRYAEQLLRKKYKKVTQQINRYRWLNQEVLFNELFEGFSGSAYNRQMAPITLDEAIVLLTIKHFYVERLTMPNMRFVLVDEVQDYTPAQLQFLLLLFPKSDFTMVGDENQAIFNTSTPFKQIETLFSVDDKEVTTYQLLTSYRSTGAITKAFNELSLSKNATIVPIRPQGVAPQLIKYNQSSEIKEVVANVLSQLDGENLTVLVKTEHEKERIETFFDEEIQVHVTSINLAKGLEFDNVLLLNASADHFTTIRDQKILYTAFSRAMNRLFIGYEKSLTPLLAYLEK</sequence>
<evidence type="ECO:0000313" key="8">
    <source>
        <dbReference type="Proteomes" id="UP000288490"/>
    </source>
</evidence>
<dbReference type="GO" id="GO:0003677">
    <property type="term" value="F:DNA binding"/>
    <property type="evidence" value="ECO:0007669"/>
    <property type="project" value="InterPro"/>
</dbReference>
<evidence type="ECO:0000259" key="6">
    <source>
        <dbReference type="PROSITE" id="PS51198"/>
    </source>
</evidence>
<dbReference type="EMBL" id="NGJT01000002">
    <property type="protein sequence ID" value="RST96007.1"/>
    <property type="molecule type" value="Genomic_DNA"/>
</dbReference>
<dbReference type="InterPro" id="IPR027417">
    <property type="entry name" value="P-loop_NTPase"/>
</dbReference>
<feature type="domain" description="UvrD-like helicase ATP-binding" evidence="6">
    <location>
        <begin position="227"/>
        <end position="595"/>
    </location>
</feature>
<dbReference type="PANTHER" id="PTHR11070">
    <property type="entry name" value="UVRD / RECB / PCRA DNA HELICASE FAMILY MEMBER"/>
    <property type="match status" value="1"/>
</dbReference>
<name>A0A429ZQP3_9ENTE</name>
<proteinExistence type="predicted"/>
<dbReference type="PROSITE" id="PS51198">
    <property type="entry name" value="UVRD_HELICASE_ATP_BIND"/>
    <property type="match status" value="1"/>
</dbReference>
<dbReference type="GO" id="GO:0043138">
    <property type="term" value="F:3'-5' DNA helicase activity"/>
    <property type="evidence" value="ECO:0007669"/>
    <property type="project" value="TreeGrafter"/>
</dbReference>
<dbReference type="AlphaFoldDB" id="A0A429ZQP3"/>
<evidence type="ECO:0000256" key="4">
    <source>
        <dbReference type="ARBA" id="ARBA00022840"/>
    </source>
</evidence>
<keyword evidence="1 5" id="KW-0547">Nucleotide-binding</keyword>
<keyword evidence="8" id="KW-1185">Reference proteome</keyword>
<dbReference type="InterPro" id="IPR000212">
    <property type="entry name" value="DNA_helicase_UvrD/REP"/>
</dbReference>
<dbReference type="Pfam" id="PF13538">
    <property type="entry name" value="UvrD_C_2"/>
    <property type="match status" value="1"/>
</dbReference>
<dbReference type="Gene3D" id="3.40.50.300">
    <property type="entry name" value="P-loop containing nucleotide triphosphate hydrolases"/>
    <property type="match status" value="3"/>
</dbReference>
<dbReference type="InterPro" id="IPR014016">
    <property type="entry name" value="UvrD-like_ATP-bd"/>
</dbReference>
<keyword evidence="3 5" id="KW-0347">Helicase</keyword>
<dbReference type="Proteomes" id="UP000288490">
    <property type="component" value="Unassembled WGS sequence"/>
</dbReference>
<evidence type="ECO:0000256" key="5">
    <source>
        <dbReference type="PROSITE-ProRule" id="PRU00560"/>
    </source>
</evidence>
<dbReference type="GO" id="GO:0000725">
    <property type="term" value="P:recombinational repair"/>
    <property type="evidence" value="ECO:0007669"/>
    <property type="project" value="TreeGrafter"/>
</dbReference>
<dbReference type="Pfam" id="PF00580">
    <property type="entry name" value="UvrD-helicase"/>
    <property type="match status" value="1"/>
</dbReference>
<evidence type="ECO:0000256" key="2">
    <source>
        <dbReference type="ARBA" id="ARBA00022801"/>
    </source>
</evidence>
<dbReference type="GO" id="GO:0005829">
    <property type="term" value="C:cytosol"/>
    <property type="evidence" value="ECO:0007669"/>
    <property type="project" value="TreeGrafter"/>
</dbReference>
<protein>
    <submittedName>
        <fullName evidence="7">ATP-dependent DNA helicase IV</fullName>
    </submittedName>
</protein>
<dbReference type="SUPFAM" id="SSF52540">
    <property type="entry name" value="P-loop containing nucleoside triphosphate hydrolases"/>
    <property type="match status" value="1"/>
</dbReference>
<dbReference type="PANTHER" id="PTHR11070:SF17">
    <property type="entry name" value="DNA HELICASE IV"/>
    <property type="match status" value="1"/>
</dbReference>
<feature type="binding site" evidence="5">
    <location>
        <begin position="248"/>
        <end position="255"/>
    </location>
    <ligand>
        <name>ATP</name>
        <dbReference type="ChEBI" id="CHEBI:30616"/>
    </ligand>
</feature>
<evidence type="ECO:0000313" key="7">
    <source>
        <dbReference type="EMBL" id="RST96007.1"/>
    </source>
</evidence>
<dbReference type="InterPro" id="IPR027785">
    <property type="entry name" value="UvrD-like_helicase_C"/>
</dbReference>
<organism evidence="7 8">
    <name type="scientific">Vagococcus bubulae</name>
    <dbReference type="NCBI Taxonomy" id="1977868"/>
    <lineage>
        <taxon>Bacteria</taxon>
        <taxon>Bacillati</taxon>
        <taxon>Bacillota</taxon>
        <taxon>Bacilli</taxon>
        <taxon>Lactobacillales</taxon>
        <taxon>Enterococcaceae</taxon>
        <taxon>Vagococcus</taxon>
    </lineage>
</organism>
<dbReference type="GO" id="GO:0005524">
    <property type="term" value="F:ATP binding"/>
    <property type="evidence" value="ECO:0007669"/>
    <property type="project" value="UniProtKB-UniRule"/>
</dbReference>
<keyword evidence="2 5" id="KW-0378">Hydrolase</keyword>
<comment type="caution">
    <text evidence="7">The sequence shown here is derived from an EMBL/GenBank/DDBJ whole genome shotgun (WGS) entry which is preliminary data.</text>
</comment>
<keyword evidence="4 5" id="KW-0067">ATP-binding</keyword>
<evidence type="ECO:0000256" key="1">
    <source>
        <dbReference type="ARBA" id="ARBA00022741"/>
    </source>
</evidence>
<gene>
    <name evidence="7" type="ORF">CBF36_01800</name>
</gene>
<accession>A0A429ZQP3</accession>
<dbReference type="GO" id="GO:0016787">
    <property type="term" value="F:hydrolase activity"/>
    <property type="evidence" value="ECO:0007669"/>
    <property type="project" value="UniProtKB-UniRule"/>
</dbReference>
<evidence type="ECO:0000256" key="3">
    <source>
        <dbReference type="ARBA" id="ARBA00022806"/>
    </source>
</evidence>